<feature type="domain" description="RNA polymerase sigma-70 region 4" evidence="7">
    <location>
        <begin position="199"/>
        <end position="247"/>
    </location>
</feature>
<dbReference type="InterPro" id="IPR007627">
    <property type="entry name" value="RNA_pol_sigma70_r2"/>
</dbReference>
<keyword evidence="1" id="KW-0805">Transcription regulation</keyword>
<name>A0A9X4KHD6_9BACL</name>
<keyword evidence="9" id="KW-1185">Reference proteome</keyword>
<dbReference type="GO" id="GO:0016987">
    <property type="term" value="F:sigma factor activity"/>
    <property type="evidence" value="ECO:0007669"/>
    <property type="project" value="UniProtKB-KW"/>
</dbReference>
<dbReference type="InterPro" id="IPR007630">
    <property type="entry name" value="RNA_pol_sigma70_r4"/>
</dbReference>
<dbReference type="SUPFAM" id="SSF88946">
    <property type="entry name" value="Sigma2 domain of RNA polymerase sigma factors"/>
    <property type="match status" value="1"/>
</dbReference>
<dbReference type="SUPFAM" id="SSF88659">
    <property type="entry name" value="Sigma3 and sigma4 domains of RNA polymerase sigma factors"/>
    <property type="match status" value="2"/>
</dbReference>
<dbReference type="Pfam" id="PF04539">
    <property type="entry name" value="Sigma70_r3"/>
    <property type="match status" value="1"/>
</dbReference>
<dbReference type="PANTHER" id="PTHR30385">
    <property type="entry name" value="SIGMA FACTOR F FLAGELLAR"/>
    <property type="match status" value="1"/>
</dbReference>
<dbReference type="PANTHER" id="PTHR30385:SF4">
    <property type="entry name" value="RNA POLYMERASE SIGMA-E FACTOR"/>
    <property type="match status" value="1"/>
</dbReference>
<dbReference type="InterPro" id="IPR014284">
    <property type="entry name" value="RNA_pol_sigma-70_dom"/>
</dbReference>
<dbReference type="RefSeq" id="WP_277565830.1">
    <property type="nucleotide sequence ID" value="NZ_JAPDHZ010000003.1"/>
</dbReference>
<dbReference type="EMBL" id="JAPDHZ010000003">
    <property type="protein sequence ID" value="MDG0791996.1"/>
    <property type="molecule type" value="Genomic_DNA"/>
</dbReference>
<gene>
    <name evidence="8" type="ORF">OMP38_14860</name>
</gene>
<sequence>MSLQSSARLPDDAILKLLEYQKTLRNELAEDLIRHYEPLVRMAAHKMSRSHLSLQEDLFQVGRMTLFRLLKQFDPDLGMPFEPYAMKSIVGQMKNYLRDKSWYIQVPRRIKEKGLVVQQAIDEMTVRLERSPSVEEIAEFLEMSVEDTLEVLAGRELHHYVSLDTPVSQEENTATLGELIGSTADDFAGVDRRIDLQEAMMKLKPEERQVLLLLYEEGLSQRSAADRLQVSQMSISRIQRRAIEKLKGWLTEPGDDEDSD</sequence>
<evidence type="ECO:0000259" key="6">
    <source>
        <dbReference type="Pfam" id="PF04542"/>
    </source>
</evidence>
<dbReference type="GO" id="GO:0003677">
    <property type="term" value="F:DNA binding"/>
    <property type="evidence" value="ECO:0007669"/>
    <property type="project" value="UniProtKB-KW"/>
</dbReference>
<dbReference type="Proteomes" id="UP001153387">
    <property type="component" value="Unassembled WGS sequence"/>
</dbReference>
<organism evidence="8 9">
    <name type="scientific">Cohnella ginsengisoli</name>
    <dbReference type="NCBI Taxonomy" id="425004"/>
    <lineage>
        <taxon>Bacteria</taxon>
        <taxon>Bacillati</taxon>
        <taxon>Bacillota</taxon>
        <taxon>Bacilli</taxon>
        <taxon>Bacillales</taxon>
        <taxon>Paenibacillaceae</taxon>
        <taxon>Cohnella</taxon>
    </lineage>
</organism>
<evidence type="ECO:0000313" key="9">
    <source>
        <dbReference type="Proteomes" id="UP001153387"/>
    </source>
</evidence>
<keyword evidence="2" id="KW-0731">Sigma factor</keyword>
<feature type="domain" description="RNA polymerase sigma-70 region 2" evidence="6">
    <location>
        <begin position="32"/>
        <end position="102"/>
    </location>
</feature>
<reference evidence="8 9" key="1">
    <citation type="submission" date="2022-10" db="EMBL/GenBank/DDBJ databases">
        <title>Comparative genomic analysis of Cohnella hashimotonis sp. nov., isolated from the International Space Station.</title>
        <authorList>
            <person name="Simpson A."/>
            <person name="Venkateswaran K."/>
        </authorList>
    </citation>
    <scope>NUCLEOTIDE SEQUENCE [LARGE SCALE GENOMIC DNA]</scope>
    <source>
        <strain evidence="8 9">DSM 18997</strain>
    </source>
</reference>
<protein>
    <submittedName>
        <fullName evidence="8">Sigma-70 family RNA polymerase sigma factor</fullName>
    </submittedName>
</protein>
<evidence type="ECO:0000256" key="2">
    <source>
        <dbReference type="ARBA" id="ARBA00023082"/>
    </source>
</evidence>
<comment type="caution">
    <text evidence="8">The sequence shown here is derived from an EMBL/GenBank/DDBJ whole genome shotgun (WGS) entry which is preliminary data.</text>
</comment>
<dbReference type="Pfam" id="PF04542">
    <property type="entry name" value="Sigma70_r2"/>
    <property type="match status" value="1"/>
</dbReference>
<feature type="domain" description="RNA polymerase sigma-70 region 3" evidence="5">
    <location>
        <begin position="113"/>
        <end position="180"/>
    </location>
</feature>
<proteinExistence type="predicted"/>
<keyword evidence="4" id="KW-0804">Transcription</keyword>
<dbReference type="Gene3D" id="1.10.1740.10">
    <property type="match status" value="1"/>
</dbReference>
<dbReference type="Gene3D" id="1.10.10.10">
    <property type="entry name" value="Winged helix-like DNA-binding domain superfamily/Winged helix DNA-binding domain"/>
    <property type="match status" value="2"/>
</dbReference>
<dbReference type="NCBIfam" id="TIGR02937">
    <property type="entry name" value="sigma70-ECF"/>
    <property type="match status" value="1"/>
</dbReference>
<evidence type="ECO:0000256" key="3">
    <source>
        <dbReference type="ARBA" id="ARBA00023125"/>
    </source>
</evidence>
<evidence type="ECO:0000256" key="1">
    <source>
        <dbReference type="ARBA" id="ARBA00023015"/>
    </source>
</evidence>
<evidence type="ECO:0000256" key="4">
    <source>
        <dbReference type="ARBA" id="ARBA00023163"/>
    </source>
</evidence>
<evidence type="ECO:0000313" key="8">
    <source>
        <dbReference type="EMBL" id="MDG0791996.1"/>
    </source>
</evidence>
<dbReference type="InterPro" id="IPR013324">
    <property type="entry name" value="RNA_pol_sigma_r3/r4-like"/>
</dbReference>
<dbReference type="AlphaFoldDB" id="A0A9X4KHD6"/>
<dbReference type="CDD" id="cd06171">
    <property type="entry name" value="Sigma70_r4"/>
    <property type="match status" value="1"/>
</dbReference>
<keyword evidence="3" id="KW-0238">DNA-binding</keyword>
<evidence type="ECO:0000259" key="7">
    <source>
        <dbReference type="Pfam" id="PF04545"/>
    </source>
</evidence>
<dbReference type="GO" id="GO:0006352">
    <property type="term" value="P:DNA-templated transcription initiation"/>
    <property type="evidence" value="ECO:0007669"/>
    <property type="project" value="InterPro"/>
</dbReference>
<accession>A0A9X4KHD6</accession>
<dbReference type="Pfam" id="PF04545">
    <property type="entry name" value="Sigma70_r4"/>
    <property type="match status" value="1"/>
</dbReference>
<dbReference type="InterPro" id="IPR013325">
    <property type="entry name" value="RNA_pol_sigma_r2"/>
</dbReference>
<dbReference type="InterPro" id="IPR007624">
    <property type="entry name" value="RNA_pol_sigma70_r3"/>
</dbReference>
<dbReference type="InterPro" id="IPR036388">
    <property type="entry name" value="WH-like_DNA-bd_sf"/>
</dbReference>
<evidence type="ECO:0000259" key="5">
    <source>
        <dbReference type="Pfam" id="PF04539"/>
    </source>
</evidence>